<dbReference type="AlphaFoldDB" id="A0A8H6S916"/>
<name>A0A8H6S916_9AGAR</name>
<evidence type="ECO:0000313" key="3">
    <source>
        <dbReference type="EMBL" id="KAF7295069.1"/>
    </source>
</evidence>
<dbReference type="InterPro" id="IPR012942">
    <property type="entry name" value="SRR1-like"/>
</dbReference>
<dbReference type="Proteomes" id="UP000636479">
    <property type="component" value="Unassembled WGS sequence"/>
</dbReference>
<evidence type="ECO:0000313" key="4">
    <source>
        <dbReference type="Proteomes" id="UP000636479"/>
    </source>
</evidence>
<dbReference type="PANTHER" id="PTHR28626:SF3">
    <property type="entry name" value="SRR1-LIKE PROTEIN"/>
    <property type="match status" value="1"/>
</dbReference>
<dbReference type="Pfam" id="PF07985">
    <property type="entry name" value="SRR1"/>
    <property type="match status" value="1"/>
</dbReference>
<sequence length="163" mass="18058">MATSFKYHDFTPVLPRRKRKPAQRPQLLTLVKQAAEELNKQDWNASCQRLLQDRLDALSVPPTKIVCLGLGSPCASANSRAQLAFLLELCKTTAIEHAQVALYDPVFSQEDAALFEQLGLTLLADKLASRFSPSSYPSSSFCLLRTAGIHSTAQQYYGCRIVI</sequence>
<accession>A0A8H6S916</accession>
<comment type="caution">
    <text evidence="3">The sequence shown here is derived from an EMBL/GenBank/DDBJ whole genome shotgun (WGS) entry which is preliminary data.</text>
</comment>
<proteinExistence type="inferred from homology"/>
<protein>
    <submittedName>
        <fullName evidence="3">Translation machinery-associated protein 20</fullName>
    </submittedName>
</protein>
<dbReference type="GeneID" id="59349554"/>
<dbReference type="PANTHER" id="PTHR28626">
    <property type="entry name" value="SRR1-LIKE PROTEIN"/>
    <property type="match status" value="1"/>
</dbReference>
<evidence type="ECO:0000256" key="1">
    <source>
        <dbReference type="ARBA" id="ARBA00009856"/>
    </source>
</evidence>
<dbReference type="GO" id="GO:0005634">
    <property type="term" value="C:nucleus"/>
    <property type="evidence" value="ECO:0007669"/>
    <property type="project" value="TreeGrafter"/>
</dbReference>
<organism evidence="3 4">
    <name type="scientific">Mycena indigotica</name>
    <dbReference type="NCBI Taxonomy" id="2126181"/>
    <lineage>
        <taxon>Eukaryota</taxon>
        <taxon>Fungi</taxon>
        <taxon>Dikarya</taxon>
        <taxon>Basidiomycota</taxon>
        <taxon>Agaricomycotina</taxon>
        <taxon>Agaricomycetes</taxon>
        <taxon>Agaricomycetidae</taxon>
        <taxon>Agaricales</taxon>
        <taxon>Marasmiineae</taxon>
        <taxon>Mycenaceae</taxon>
        <taxon>Mycena</taxon>
    </lineage>
</organism>
<dbReference type="RefSeq" id="XP_037216432.1">
    <property type="nucleotide sequence ID" value="XM_037367038.1"/>
</dbReference>
<gene>
    <name evidence="3" type="ORF">MIND_01045200</name>
</gene>
<dbReference type="InterPro" id="IPR040044">
    <property type="entry name" value="SRR1L"/>
</dbReference>
<dbReference type="EMBL" id="JACAZF010000009">
    <property type="protein sequence ID" value="KAF7295069.1"/>
    <property type="molecule type" value="Genomic_DNA"/>
</dbReference>
<dbReference type="GO" id="GO:0005737">
    <property type="term" value="C:cytoplasm"/>
    <property type="evidence" value="ECO:0007669"/>
    <property type="project" value="TreeGrafter"/>
</dbReference>
<evidence type="ECO:0000259" key="2">
    <source>
        <dbReference type="Pfam" id="PF07985"/>
    </source>
</evidence>
<comment type="similarity">
    <text evidence="1">Belongs to the SRR1 family.</text>
</comment>
<feature type="domain" description="SRR1-like" evidence="2">
    <location>
        <begin position="55"/>
        <end position="126"/>
    </location>
</feature>
<reference evidence="3" key="1">
    <citation type="submission" date="2020-05" db="EMBL/GenBank/DDBJ databases">
        <title>Mycena genomes resolve the evolution of fungal bioluminescence.</title>
        <authorList>
            <person name="Tsai I.J."/>
        </authorList>
    </citation>
    <scope>NUCLEOTIDE SEQUENCE</scope>
    <source>
        <strain evidence="3">171206Taipei</strain>
    </source>
</reference>
<dbReference type="OrthoDB" id="551431at2759"/>
<keyword evidence="4" id="KW-1185">Reference proteome</keyword>